<evidence type="ECO:0000313" key="9">
    <source>
        <dbReference type="EMBL" id="CAA0121963.1"/>
    </source>
</evidence>
<keyword evidence="7" id="KW-0653">Protein transport</keyword>
<evidence type="ECO:0000256" key="1">
    <source>
        <dbReference type="ARBA" id="ARBA00004162"/>
    </source>
</evidence>
<keyword evidence="4 7" id="KW-0812">Transmembrane</keyword>
<dbReference type="AlphaFoldDB" id="A0A5S9NRY6"/>
<dbReference type="GO" id="GO:0022857">
    <property type="term" value="F:transmembrane transporter activity"/>
    <property type="evidence" value="ECO:0007669"/>
    <property type="project" value="InterPro"/>
</dbReference>
<gene>
    <name evidence="8" type="ORF">DPBNPPHM_02928</name>
    <name evidence="9" type="ORF">OPDIPICF_02529</name>
</gene>
<evidence type="ECO:0000256" key="6">
    <source>
        <dbReference type="ARBA" id="ARBA00023136"/>
    </source>
</evidence>
<evidence type="ECO:0000313" key="10">
    <source>
        <dbReference type="Proteomes" id="UP000434580"/>
    </source>
</evidence>
<keyword evidence="5" id="KW-1133">Transmembrane helix</keyword>
<accession>A0A5S9NRY6</accession>
<evidence type="ECO:0000313" key="8">
    <source>
        <dbReference type="EMBL" id="CAA0090723.1"/>
    </source>
</evidence>
<dbReference type="Pfam" id="PF02472">
    <property type="entry name" value="ExbD"/>
    <property type="match status" value="1"/>
</dbReference>
<dbReference type="GO" id="GO:0015031">
    <property type="term" value="P:protein transport"/>
    <property type="evidence" value="ECO:0007669"/>
    <property type="project" value="UniProtKB-KW"/>
</dbReference>
<dbReference type="Proteomes" id="UP000434580">
    <property type="component" value="Unassembled WGS sequence"/>
</dbReference>
<evidence type="ECO:0000256" key="4">
    <source>
        <dbReference type="ARBA" id="ARBA00022692"/>
    </source>
</evidence>
<keyword evidence="7" id="KW-0813">Transport</keyword>
<evidence type="ECO:0000256" key="5">
    <source>
        <dbReference type="ARBA" id="ARBA00022989"/>
    </source>
</evidence>
<dbReference type="PANTHER" id="PTHR30558">
    <property type="entry name" value="EXBD MEMBRANE COMPONENT OF PMF-DRIVEN MACROMOLECULE IMPORT SYSTEM"/>
    <property type="match status" value="1"/>
</dbReference>
<name>A0A5S9NRY6_9GAMM</name>
<keyword evidence="6" id="KW-0472">Membrane</keyword>
<evidence type="ECO:0008006" key="12">
    <source>
        <dbReference type="Google" id="ProtNLM"/>
    </source>
</evidence>
<dbReference type="EMBL" id="CACSII010000002">
    <property type="protein sequence ID" value="CAA0090723.1"/>
    <property type="molecule type" value="Genomic_DNA"/>
</dbReference>
<reference evidence="10 11" key="1">
    <citation type="submission" date="2019-11" db="EMBL/GenBank/DDBJ databases">
        <authorList>
            <person name="Holert J."/>
        </authorList>
    </citation>
    <scope>NUCLEOTIDE SEQUENCE [LARGE SCALE GENOMIC DNA]</scope>
    <source>
        <strain evidence="8">BC5_2</strain>
        <strain evidence="9">SB11_3</strain>
    </source>
</reference>
<proteinExistence type="inferred from homology"/>
<keyword evidence="3" id="KW-1003">Cell membrane</keyword>
<dbReference type="OrthoDB" id="9150865at2"/>
<dbReference type="PANTHER" id="PTHR30558:SF3">
    <property type="entry name" value="BIOPOLYMER TRANSPORT PROTEIN EXBD-RELATED"/>
    <property type="match status" value="1"/>
</dbReference>
<sequence length="178" mass="19984">MRRIKKAKEEADLDITSFMNLMIVLVPVLLLNMVFSQTVVLDIKLPAASNQAIDNPKEENQQMELIIRDDYMLLNFPAGINVGKFDNVDGKYDYEGLSKRLQEIKSRFLQSEKLQDKKDILILSQKDTSYQALVSSMDTVRSYQTVSVASVVNAELFPEISLGDAPELANTPEKGGQP</sequence>
<evidence type="ECO:0000313" key="11">
    <source>
        <dbReference type="Proteomes" id="UP000441399"/>
    </source>
</evidence>
<evidence type="ECO:0000256" key="2">
    <source>
        <dbReference type="ARBA" id="ARBA00005811"/>
    </source>
</evidence>
<dbReference type="Proteomes" id="UP000441399">
    <property type="component" value="Unassembled WGS sequence"/>
</dbReference>
<dbReference type="InterPro" id="IPR003400">
    <property type="entry name" value="ExbD"/>
</dbReference>
<dbReference type="GO" id="GO:0005886">
    <property type="term" value="C:plasma membrane"/>
    <property type="evidence" value="ECO:0007669"/>
    <property type="project" value="UniProtKB-SubCell"/>
</dbReference>
<protein>
    <recommendedName>
        <fullName evidence="12">Biopolymer transport protein ExbD</fullName>
    </recommendedName>
</protein>
<evidence type="ECO:0000256" key="7">
    <source>
        <dbReference type="RuleBase" id="RU003879"/>
    </source>
</evidence>
<dbReference type="EMBL" id="CACSIO010000045">
    <property type="protein sequence ID" value="CAA0121963.1"/>
    <property type="molecule type" value="Genomic_DNA"/>
</dbReference>
<organism evidence="9 11">
    <name type="scientific">BD1-7 clade bacterium</name>
    <dbReference type="NCBI Taxonomy" id="2029982"/>
    <lineage>
        <taxon>Bacteria</taxon>
        <taxon>Pseudomonadati</taxon>
        <taxon>Pseudomonadota</taxon>
        <taxon>Gammaproteobacteria</taxon>
        <taxon>Cellvibrionales</taxon>
        <taxon>Spongiibacteraceae</taxon>
        <taxon>BD1-7 clade</taxon>
    </lineage>
</organism>
<evidence type="ECO:0000256" key="3">
    <source>
        <dbReference type="ARBA" id="ARBA00022475"/>
    </source>
</evidence>
<keyword evidence="11" id="KW-1185">Reference proteome</keyword>
<comment type="subcellular location">
    <subcellularLocation>
        <location evidence="1">Cell membrane</location>
        <topology evidence="1">Single-pass membrane protein</topology>
    </subcellularLocation>
    <subcellularLocation>
        <location evidence="7">Cell membrane</location>
        <topology evidence="7">Single-pass type II membrane protein</topology>
    </subcellularLocation>
</comment>
<comment type="similarity">
    <text evidence="2 7">Belongs to the ExbD/TolR family.</text>
</comment>